<comment type="caution">
    <text evidence="2">The sequence shown here is derived from an EMBL/GenBank/DDBJ whole genome shotgun (WGS) entry which is preliminary data.</text>
</comment>
<keyword evidence="3" id="KW-1185">Reference proteome</keyword>
<dbReference type="Proteomes" id="UP000320235">
    <property type="component" value="Unassembled WGS sequence"/>
</dbReference>
<dbReference type="AlphaFoldDB" id="A0A543F164"/>
<proteinExistence type="predicted"/>
<sequence length="115" mass="13133">MGKDQKPSARQERAQLVDKWRRENGLYPHQQPEAQEARKRRQAAAAKKRGRQPQHKEPPRHRTAERTNAKGEKILVQYGTTKASKRNPVRLTDGMVHPVNVDFAKPHGPTSDLAE</sequence>
<feature type="compositionally biased region" description="Basic and acidic residues" evidence="1">
    <location>
        <begin position="54"/>
        <end position="73"/>
    </location>
</feature>
<evidence type="ECO:0000313" key="2">
    <source>
        <dbReference type="EMBL" id="TQM27563.1"/>
    </source>
</evidence>
<evidence type="ECO:0000256" key="1">
    <source>
        <dbReference type="SAM" id="MobiDB-lite"/>
    </source>
</evidence>
<feature type="compositionally biased region" description="Basic residues" evidence="1">
    <location>
        <begin position="38"/>
        <end position="53"/>
    </location>
</feature>
<evidence type="ECO:0000313" key="3">
    <source>
        <dbReference type="Proteomes" id="UP000320235"/>
    </source>
</evidence>
<reference evidence="2 3" key="1">
    <citation type="submission" date="2019-06" db="EMBL/GenBank/DDBJ databases">
        <title>Sequencing the genomes of 1000 actinobacteria strains.</title>
        <authorList>
            <person name="Klenk H.-P."/>
        </authorList>
    </citation>
    <scope>NUCLEOTIDE SEQUENCE [LARGE SCALE GENOMIC DNA]</scope>
    <source>
        <strain evidence="2 3">DSM 105492</strain>
    </source>
</reference>
<organism evidence="2 3">
    <name type="scientific">Microbacterium kyungheense</name>
    <dbReference type="NCBI Taxonomy" id="1263636"/>
    <lineage>
        <taxon>Bacteria</taxon>
        <taxon>Bacillati</taxon>
        <taxon>Actinomycetota</taxon>
        <taxon>Actinomycetes</taxon>
        <taxon>Micrococcales</taxon>
        <taxon>Microbacteriaceae</taxon>
        <taxon>Microbacterium</taxon>
    </lineage>
</organism>
<feature type="region of interest" description="Disordered" evidence="1">
    <location>
        <begin position="1"/>
        <end position="92"/>
    </location>
</feature>
<protein>
    <submittedName>
        <fullName evidence="2">Uncharacterized protein</fullName>
    </submittedName>
</protein>
<dbReference type="EMBL" id="VFPE01000002">
    <property type="protein sequence ID" value="TQM27563.1"/>
    <property type="molecule type" value="Genomic_DNA"/>
</dbReference>
<feature type="compositionally biased region" description="Basic and acidic residues" evidence="1">
    <location>
        <begin position="1"/>
        <end position="24"/>
    </location>
</feature>
<gene>
    <name evidence="2" type="ORF">FB391_1586</name>
</gene>
<accession>A0A543F164</accession>
<name>A0A543F164_9MICO</name>